<dbReference type="AlphaFoldDB" id="A0A1L7RPL4"/>
<feature type="region of interest" description="Disordered" evidence="1">
    <location>
        <begin position="75"/>
        <end position="99"/>
    </location>
</feature>
<evidence type="ECO:0000259" key="2">
    <source>
        <dbReference type="Pfam" id="PF00462"/>
    </source>
</evidence>
<dbReference type="PROSITE" id="PS51354">
    <property type="entry name" value="GLUTAREDOXIN_2"/>
    <property type="match status" value="1"/>
</dbReference>
<sequence length="99" mass="10546">MVVVYGRPGCGACFATKRALTARGVDFAWRDISADPAAARKAKEIAGRLGERSLPIVTTDRDAWAGFRKDRIGALPPDVGGRSRPAATPTREFAMSPGM</sequence>
<evidence type="ECO:0000313" key="3">
    <source>
        <dbReference type="EMBL" id="CED91284.1"/>
    </source>
</evidence>
<proteinExistence type="predicted"/>
<feature type="domain" description="Glutaredoxin" evidence="2">
    <location>
        <begin position="2"/>
        <end position="60"/>
    </location>
</feature>
<dbReference type="SUPFAM" id="SSF52833">
    <property type="entry name" value="Thioredoxin-like"/>
    <property type="match status" value="1"/>
</dbReference>
<protein>
    <submittedName>
        <fullName evidence="3">Glutaredoxin</fullName>
    </submittedName>
</protein>
<dbReference type="CDD" id="cd02976">
    <property type="entry name" value="NrdH"/>
    <property type="match status" value="1"/>
</dbReference>
<organism evidence="3">
    <name type="scientific">Actinomyces succiniciruminis</name>
    <dbReference type="NCBI Taxonomy" id="1522002"/>
    <lineage>
        <taxon>Bacteria</taxon>
        <taxon>Bacillati</taxon>
        <taxon>Actinomycetota</taxon>
        <taxon>Actinomycetes</taxon>
        <taxon>Actinomycetales</taxon>
        <taxon>Actinomycetaceae</taxon>
        <taxon>Actinomyces</taxon>
    </lineage>
</organism>
<dbReference type="Pfam" id="PF00462">
    <property type="entry name" value="Glutaredoxin"/>
    <property type="match status" value="1"/>
</dbReference>
<dbReference type="InterPro" id="IPR036249">
    <property type="entry name" value="Thioredoxin-like_sf"/>
</dbReference>
<dbReference type="Gene3D" id="3.40.30.10">
    <property type="entry name" value="Glutaredoxin"/>
    <property type="match status" value="1"/>
</dbReference>
<accession>A0A1L7RPL4</accession>
<evidence type="ECO:0000256" key="1">
    <source>
        <dbReference type="SAM" id="MobiDB-lite"/>
    </source>
</evidence>
<dbReference type="RefSeq" id="WP_244671573.1">
    <property type="nucleotide sequence ID" value="NZ_LK995499.1"/>
</dbReference>
<name>A0A1L7RPL4_9ACTO</name>
<dbReference type="EMBL" id="LK995499">
    <property type="protein sequence ID" value="CED91284.1"/>
    <property type="molecule type" value="Genomic_DNA"/>
</dbReference>
<dbReference type="InterPro" id="IPR002109">
    <property type="entry name" value="Glutaredoxin"/>
</dbReference>
<gene>
    <name evidence="3" type="ORF">AAM4_1452</name>
</gene>
<reference evidence="3" key="1">
    <citation type="submission" date="2014-07" db="EMBL/GenBank/DDBJ databases">
        <authorList>
            <person name="Zhang J.E."/>
            <person name="Yang H."/>
            <person name="Guo J."/>
            <person name="Deng Z."/>
            <person name="Luo H."/>
            <person name="Luo M."/>
            <person name="Zhao B."/>
        </authorList>
    </citation>
    <scope>NUCLEOTIDE SEQUENCE</scope>
    <source>
        <strain evidence="3">AM4</strain>
    </source>
</reference>